<keyword evidence="3" id="KW-1185">Reference proteome</keyword>
<dbReference type="RefSeq" id="WP_189127863.1">
    <property type="nucleotide sequence ID" value="NZ_BMNH01000028.1"/>
</dbReference>
<dbReference type="EMBL" id="BMNH01000028">
    <property type="protein sequence ID" value="GGO79259.1"/>
    <property type="molecule type" value="Genomic_DNA"/>
</dbReference>
<evidence type="ECO:0000313" key="3">
    <source>
        <dbReference type="Proteomes" id="UP000646523"/>
    </source>
</evidence>
<comment type="caution">
    <text evidence="2">The sequence shown here is derived from an EMBL/GenBank/DDBJ whole genome shotgun (WGS) entry which is preliminary data.</text>
</comment>
<dbReference type="Proteomes" id="UP000646523">
    <property type="component" value="Unassembled WGS sequence"/>
</dbReference>
<proteinExistence type="predicted"/>
<reference evidence="2" key="2">
    <citation type="submission" date="2020-09" db="EMBL/GenBank/DDBJ databases">
        <authorList>
            <person name="Sun Q."/>
            <person name="Zhou Y."/>
        </authorList>
    </citation>
    <scope>NUCLEOTIDE SEQUENCE</scope>
    <source>
        <strain evidence="2">CGMCC 4.7368</strain>
    </source>
</reference>
<dbReference type="AlphaFoldDB" id="A0A918DRP7"/>
<organism evidence="2 3">
    <name type="scientific">Nonomuraea cavernae</name>
    <dbReference type="NCBI Taxonomy" id="2045107"/>
    <lineage>
        <taxon>Bacteria</taxon>
        <taxon>Bacillati</taxon>
        <taxon>Actinomycetota</taxon>
        <taxon>Actinomycetes</taxon>
        <taxon>Streptosporangiales</taxon>
        <taxon>Streptosporangiaceae</taxon>
        <taxon>Nonomuraea</taxon>
    </lineage>
</organism>
<feature type="signal peptide" evidence="1">
    <location>
        <begin position="1"/>
        <end position="29"/>
    </location>
</feature>
<accession>A0A918DRP7</accession>
<evidence type="ECO:0000313" key="2">
    <source>
        <dbReference type="EMBL" id="GGO79259.1"/>
    </source>
</evidence>
<gene>
    <name evidence="2" type="ORF">GCM10012289_63140</name>
</gene>
<name>A0A918DRP7_9ACTN</name>
<feature type="chain" id="PRO_5036872471" evidence="1">
    <location>
        <begin position="30"/>
        <end position="129"/>
    </location>
</feature>
<reference evidence="2" key="1">
    <citation type="journal article" date="2014" name="Int. J. Syst. Evol. Microbiol.">
        <title>Complete genome sequence of Corynebacterium casei LMG S-19264T (=DSM 44701T), isolated from a smear-ripened cheese.</title>
        <authorList>
            <consortium name="US DOE Joint Genome Institute (JGI-PGF)"/>
            <person name="Walter F."/>
            <person name="Albersmeier A."/>
            <person name="Kalinowski J."/>
            <person name="Ruckert C."/>
        </authorList>
    </citation>
    <scope>NUCLEOTIDE SEQUENCE</scope>
    <source>
        <strain evidence="2">CGMCC 4.7368</strain>
    </source>
</reference>
<sequence length="129" mass="13612">MFSRKIGRRTAVVVALVGLAMSPAAVANAQTASAALACGGPTAKTPWKVGTNIWGEGFAGSCAGDYRIFVERSRYYGWETMAASQWIKANEGTVVTYNCSGTGTHTFRSAVWKSGTGIIKTSGTFRTSC</sequence>
<protein>
    <submittedName>
        <fullName evidence="2">Uncharacterized protein</fullName>
    </submittedName>
</protein>
<evidence type="ECO:0000256" key="1">
    <source>
        <dbReference type="SAM" id="SignalP"/>
    </source>
</evidence>
<keyword evidence="1" id="KW-0732">Signal</keyword>